<feature type="compositionally biased region" description="Low complexity" evidence="9">
    <location>
        <begin position="668"/>
        <end position="686"/>
    </location>
</feature>
<dbReference type="GO" id="GO:0035556">
    <property type="term" value="P:intracellular signal transduction"/>
    <property type="evidence" value="ECO:0007669"/>
    <property type="project" value="TreeGrafter"/>
</dbReference>
<dbReference type="GeneID" id="43590080"/>
<evidence type="ECO:0000256" key="9">
    <source>
        <dbReference type="SAM" id="MobiDB-lite"/>
    </source>
</evidence>
<dbReference type="SMART" id="SM00220">
    <property type="entry name" value="S_TKc"/>
    <property type="match status" value="1"/>
</dbReference>
<feature type="region of interest" description="Disordered" evidence="9">
    <location>
        <begin position="809"/>
        <end position="873"/>
    </location>
</feature>
<dbReference type="SUPFAM" id="SSF56112">
    <property type="entry name" value="Protein kinase-like (PK-like)"/>
    <property type="match status" value="1"/>
</dbReference>
<keyword evidence="2" id="KW-0723">Serine/threonine-protein kinase</keyword>
<evidence type="ECO:0000256" key="6">
    <source>
        <dbReference type="ARBA" id="ARBA00022840"/>
    </source>
</evidence>
<feature type="region of interest" description="Disordered" evidence="9">
    <location>
        <begin position="638"/>
        <end position="718"/>
    </location>
</feature>
<dbReference type="Proteomes" id="UP000322225">
    <property type="component" value="Chromosome 8"/>
</dbReference>
<comment type="catalytic activity">
    <reaction evidence="8">
        <text>L-seryl-[protein] + ATP = O-phospho-L-seryl-[protein] + ADP + H(+)</text>
        <dbReference type="Rhea" id="RHEA:17989"/>
        <dbReference type="Rhea" id="RHEA-COMP:9863"/>
        <dbReference type="Rhea" id="RHEA-COMP:11604"/>
        <dbReference type="ChEBI" id="CHEBI:15378"/>
        <dbReference type="ChEBI" id="CHEBI:29999"/>
        <dbReference type="ChEBI" id="CHEBI:30616"/>
        <dbReference type="ChEBI" id="CHEBI:83421"/>
        <dbReference type="ChEBI" id="CHEBI:456216"/>
        <dbReference type="EC" id="2.7.11.1"/>
    </reaction>
</comment>
<gene>
    <name evidence="11" type="ORF">CI109_104618</name>
</gene>
<dbReference type="KEGG" id="ksn:43590080"/>
<reference evidence="11" key="2">
    <citation type="submission" date="2024-01" db="EMBL/GenBank/DDBJ databases">
        <title>Comparative genomics of Cryptococcus and Kwoniella reveals pathogenesis evolution and contrasting modes of karyotype evolution via chromosome fusion or intercentromeric recombination.</title>
        <authorList>
            <person name="Coelho M.A."/>
            <person name="David-Palma M."/>
            <person name="Shea T."/>
            <person name="Bowers K."/>
            <person name="McGinley-Smith S."/>
            <person name="Mohammad A.W."/>
            <person name="Gnirke A."/>
            <person name="Yurkov A.M."/>
            <person name="Nowrousian M."/>
            <person name="Sun S."/>
            <person name="Cuomo C.A."/>
            <person name="Heitman J."/>
        </authorList>
    </citation>
    <scope>NUCLEOTIDE SEQUENCE</scope>
    <source>
        <strain evidence="11">CBS 12478</strain>
    </source>
</reference>
<evidence type="ECO:0000256" key="2">
    <source>
        <dbReference type="ARBA" id="ARBA00022527"/>
    </source>
</evidence>
<evidence type="ECO:0000256" key="1">
    <source>
        <dbReference type="ARBA" id="ARBA00012513"/>
    </source>
</evidence>
<evidence type="ECO:0000259" key="10">
    <source>
        <dbReference type="PROSITE" id="PS50011"/>
    </source>
</evidence>
<dbReference type="InterPro" id="IPR000719">
    <property type="entry name" value="Prot_kinase_dom"/>
</dbReference>
<evidence type="ECO:0000256" key="8">
    <source>
        <dbReference type="ARBA" id="ARBA00048679"/>
    </source>
</evidence>
<keyword evidence="5" id="KW-0418">Kinase</keyword>
<feature type="region of interest" description="Disordered" evidence="9">
    <location>
        <begin position="916"/>
        <end position="994"/>
    </location>
</feature>
<sequence length="1010" mass="111917">MSSPEPEEDVNPSLPPSPLYSEKAFGLEDTVSPASSQSLNPDDEGSKPPAFTDKTVRGVPPLNTTQAYRDDGSDNYVKSAHAENGKRHQKTHAHVAELEDFQLIRVVGTGCAGRVLLVKHSSTNCVHAMKAISKRSVFTHDEMHHTLTELSILKRFAIEEPDNPFVSKLVYSFTDKENFYFVMEFYPGGDLATQMEINHVLGDHRTRFYAADITQGLEDLHRHGIIVRDLKPENILLNAHGHAVLADFGLSKAFPYRGEPKPIHVVTYWGQPVLPYWAGAGAGSVRTVAGVQQRVEIDKAYSFVGTTEYIAPEVVRRGEYSYAVDWWGLGCIIVEGLTGKVPFRKREDESHTVLYERILYTPWDEMFDDPRYARYRPDQMTLSFIDGLLQKDPMWRLTEPCVKQHGYFSMIDWDTVGRGEYEDPYGLEIDPMAEYNTRYFPKLCLDESPSVDMSNHDHRDYEDMLQRTPLNDNQLYALEQAKYKAELSQFAWSREEEYGTESEADVHNQDEASVELEEETIVSVAPLTTSSPSSILTRDPALLRNQDESAHSKTLQTPNERHKLVEQHQAGLSADLKEINTITVADTVNIEDDHKGIVPDRHSNDVSVVDLEEQSLFVPETTTLSSSSSVDELIDTLRDKETSDDPIPDKIISQGDIAEEQPRPSLPPLLSRPSEPIVPSKQSSHLPPLPSPTHSDQGPENSSPLPPPGSPMTSRVPPVLHYPIPIKVQNGLQPRLSHETGVPLGLPSSGLSVSDIVSVPSPGIDLPARLIRRRPRLPSDDTIPIARLSVELNGTITNLEDDDWEQLEAEGPDASAPNGPTYSKGSIFARLRRRSSMLGGSGLRRQTKNSDSSSRSSHSPTKQRPPLFAGKGIENTRKVFGKLKTFPILKGIASELGNHQKESKPSLRGISPLSAQAGIEHGDGNGGRPWNVRRHTESNWFEKKVKRGKASSSVPASVSGRSSKASVSSSGSVLQGDGSTGKGEAAPRLELKETPAIVWELEKEDWGVKE</sequence>
<evidence type="ECO:0000313" key="11">
    <source>
        <dbReference type="EMBL" id="WWD20142.1"/>
    </source>
</evidence>
<dbReference type="InterPro" id="IPR050236">
    <property type="entry name" value="Ser_Thr_kinase_AGC"/>
</dbReference>
<dbReference type="CDD" id="cd05123">
    <property type="entry name" value="STKc_AGC"/>
    <property type="match status" value="1"/>
</dbReference>
<dbReference type="Gene3D" id="1.10.510.10">
    <property type="entry name" value="Transferase(Phosphotransferase) domain 1"/>
    <property type="match status" value="2"/>
</dbReference>
<dbReference type="Gene3D" id="3.30.200.20">
    <property type="entry name" value="Phosphorylase Kinase, domain 1"/>
    <property type="match status" value="2"/>
</dbReference>
<reference evidence="11" key="1">
    <citation type="submission" date="2017-08" db="EMBL/GenBank/DDBJ databases">
        <authorList>
            <person name="Cuomo C."/>
            <person name="Billmyre B."/>
            <person name="Heitman J."/>
        </authorList>
    </citation>
    <scope>NUCLEOTIDE SEQUENCE</scope>
    <source>
        <strain evidence="11">CBS 12478</strain>
    </source>
</reference>
<evidence type="ECO:0000256" key="3">
    <source>
        <dbReference type="ARBA" id="ARBA00022679"/>
    </source>
</evidence>
<keyword evidence="3" id="KW-0808">Transferase</keyword>
<evidence type="ECO:0000256" key="7">
    <source>
        <dbReference type="ARBA" id="ARBA00047899"/>
    </source>
</evidence>
<dbReference type="PROSITE" id="PS50011">
    <property type="entry name" value="PROTEIN_KINASE_DOM"/>
    <property type="match status" value="1"/>
</dbReference>
<dbReference type="AlphaFoldDB" id="A0AAJ8MYL0"/>
<dbReference type="Pfam" id="PF00069">
    <property type="entry name" value="Pkinase"/>
    <property type="match status" value="2"/>
</dbReference>
<dbReference type="RefSeq" id="XP_065823599.1">
    <property type="nucleotide sequence ID" value="XM_065967527.1"/>
</dbReference>
<feature type="region of interest" description="Disordered" evidence="9">
    <location>
        <begin position="1"/>
        <end position="74"/>
    </location>
</feature>
<protein>
    <recommendedName>
        <fullName evidence="1">non-specific serine/threonine protein kinase</fullName>
        <ecNumber evidence="1">2.7.11.1</ecNumber>
    </recommendedName>
</protein>
<dbReference type="GO" id="GO:0004674">
    <property type="term" value="F:protein serine/threonine kinase activity"/>
    <property type="evidence" value="ECO:0007669"/>
    <property type="project" value="UniProtKB-KW"/>
</dbReference>
<dbReference type="GO" id="GO:0005524">
    <property type="term" value="F:ATP binding"/>
    <property type="evidence" value="ECO:0007669"/>
    <property type="project" value="UniProtKB-KW"/>
</dbReference>
<feature type="domain" description="Protein kinase" evidence="10">
    <location>
        <begin position="101"/>
        <end position="408"/>
    </location>
</feature>
<feature type="compositionally biased region" description="Low complexity" evidence="9">
    <location>
        <begin position="950"/>
        <end position="977"/>
    </location>
</feature>
<evidence type="ECO:0000313" key="12">
    <source>
        <dbReference type="Proteomes" id="UP000322225"/>
    </source>
</evidence>
<keyword evidence="4" id="KW-0547">Nucleotide-binding</keyword>
<dbReference type="EMBL" id="CP144058">
    <property type="protein sequence ID" value="WWD20142.1"/>
    <property type="molecule type" value="Genomic_DNA"/>
</dbReference>
<dbReference type="PANTHER" id="PTHR24356">
    <property type="entry name" value="SERINE/THREONINE-PROTEIN KINASE"/>
    <property type="match status" value="1"/>
</dbReference>
<dbReference type="InterPro" id="IPR045270">
    <property type="entry name" value="STKc_AGC"/>
</dbReference>
<accession>A0AAJ8MYL0</accession>
<name>A0AAJ8MYL0_9TREE</name>
<feature type="compositionally biased region" description="Low complexity" evidence="9">
    <location>
        <begin position="850"/>
        <end position="859"/>
    </location>
</feature>
<evidence type="ECO:0000256" key="4">
    <source>
        <dbReference type="ARBA" id="ARBA00022741"/>
    </source>
</evidence>
<dbReference type="EC" id="2.7.11.1" evidence="1"/>
<dbReference type="InterPro" id="IPR011009">
    <property type="entry name" value="Kinase-like_dom_sf"/>
</dbReference>
<dbReference type="PANTHER" id="PTHR24356:SF390">
    <property type="entry name" value="PROTEIN KINASE C, BRAIN ISOZYME-RELATED"/>
    <property type="match status" value="1"/>
</dbReference>
<proteinExistence type="predicted"/>
<feature type="compositionally biased region" description="Basic and acidic residues" evidence="9">
    <location>
        <begin position="934"/>
        <end position="943"/>
    </location>
</feature>
<feature type="compositionally biased region" description="Acidic residues" evidence="9">
    <location>
        <begin position="1"/>
        <end position="10"/>
    </location>
</feature>
<keyword evidence="12" id="KW-1185">Reference proteome</keyword>
<organism evidence="11 12">
    <name type="scientific">Kwoniella shandongensis</name>
    <dbReference type="NCBI Taxonomy" id="1734106"/>
    <lineage>
        <taxon>Eukaryota</taxon>
        <taxon>Fungi</taxon>
        <taxon>Dikarya</taxon>
        <taxon>Basidiomycota</taxon>
        <taxon>Agaricomycotina</taxon>
        <taxon>Tremellomycetes</taxon>
        <taxon>Tremellales</taxon>
        <taxon>Cryptococcaceae</taxon>
        <taxon>Kwoniella</taxon>
    </lineage>
</organism>
<evidence type="ECO:0000256" key="5">
    <source>
        <dbReference type="ARBA" id="ARBA00022777"/>
    </source>
</evidence>
<keyword evidence="6" id="KW-0067">ATP-binding</keyword>
<comment type="catalytic activity">
    <reaction evidence="7">
        <text>L-threonyl-[protein] + ATP = O-phospho-L-threonyl-[protein] + ADP + H(+)</text>
        <dbReference type="Rhea" id="RHEA:46608"/>
        <dbReference type="Rhea" id="RHEA-COMP:11060"/>
        <dbReference type="Rhea" id="RHEA-COMP:11605"/>
        <dbReference type="ChEBI" id="CHEBI:15378"/>
        <dbReference type="ChEBI" id="CHEBI:30013"/>
        <dbReference type="ChEBI" id="CHEBI:30616"/>
        <dbReference type="ChEBI" id="CHEBI:61977"/>
        <dbReference type="ChEBI" id="CHEBI:456216"/>
        <dbReference type="EC" id="2.7.11.1"/>
    </reaction>
</comment>